<name>A0AAE3AZM9_9FIRM</name>
<evidence type="ECO:0000313" key="3">
    <source>
        <dbReference type="EMBL" id="MCC2168893.1"/>
    </source>
</evidence>
<keyword evidence="4" id="KW-1185">Reference proteome</keyword>
<dbReference type="RefSeq" id="WP_308728964.1">
    <property type="nucleotide sequence ID" value="NZ_JAJEQF010000050.1"/>
</dbReference>
<evidence type="ECO:0000313" key="4">
    <source>
        <dbReference type="Proteomes" id="UP001199355"/>
    </source>
</evidence>
<feature type="transmembrane region" description="Helical" evidence="1">
    <location>
        <begin position="114"/>
        <end position="134"/>
    </location>
</feature>
<feature type="transmembrane region" description="Helical" evidence="1">
    <location>
        <begin position="275"/>
        <end position="300"/>
    </location>
</feature>
<feature type="transmembrane region" description="Helical" evidence="1">
    <location>
        <begin position="61"/>
        <end position="78"/>
    </location>
</feature>
<comment type="caution">
    <text evidence="3">The sequence shown here is derived from an EMBL/GenBank/DDBJ whole genome shotgun (WGS) entry which is preliminary data.</text>
</comment>
<proteinExistence type="predicted"/>
<feature type="transmembrane region" description="Helical" evidence="1">
    <location>
        <begin position="38"/>
        <end position="54"/>
    </location>
</feature>
<feature type="transmembrane region" description="Helical" evidence="1">
    <location>
        <begin position="140"/>
        <end position="159"/>
    </location>
</feature>
<dbReference type="AlphaFoldDB" id="A0AAE3AZM9"/>
<accession>A0AAE3AZM9</accession>
<feature type="transmembrane region" description="Helical" evidence="1">
    <location>
        <begin position="84"/>
        <end position="102"/>
    </location>
</feature>
<keyword evidence="1" id="KW-0472">Membrane</keyword>
<keyword evidence="1" id="KW-1133">Transmembrane helix</keyword>
<dbReference type="Proteomes" id="UP001199355">
    <property type="component" value="Unassembled WGS sequence"/>
</dbReference>
<gene>
    <name evidence="3" type="ORF">LKD45_14570</name>
</gene>
<dbReference type="Pfam" id="PF13559">
    <property type="entry name" value="DUF4129"/>
    <property type="match status" value="1"/>
</dbReference>
<feature type="transmembrane region" description="Helical" evidence="1">
    <location>
        <begin position="12"/>
        <end position="32"/>
    </location>
</feature>
<feature type="domain" description="Protein-glutamine gamma-glutamyltransferase-like C-terminal" evidence="2">
    <location>
        <begin position="374"/>
        <end position="426"/>
    </location>
</feature>
<evidence type="ECO:0000256" key="1">
    <source>
        <dbReference type="SAM" id="Phobius"/>
    </source>
</evidence>
<sequence>MKQNLQRTSEWIELFLNYAVVFGIEIALNALIGDRVPVGVWLAAALYPVCFYLFRKKLKHFWVFFLLHPAVVVFATLMVKSWPVGAVAIAVLGVFYGLHSIRLRVHQVIREREFPLPAAAVVVIAAFLVCSYKQSQTDCMLVLGSFFVWLPGILIKRYADNYLSYVKINAGSAGVIPEKNIFRTGIIVVALYSVVCVALLIVCCTTPLVDKLTEGAIWLGKILRWLIVWLLTMLSGEPEKAVEQATVSVPEMEMGWGEFEEVRPTPVWIEVLGKLVFWSIVVALIVAVFVSIVLLFRWMIKSFYQTDRGRKETLEAGVEEKTESIAYREKRKRAQLFIGIEPSAKIRRAYKKTIEGAFGRRQKKKEQERKEAVWLGLANSLTAQELTRQAWGDTGHEDWEQLTELYEQARYGGTEPEREQARAAVKLSGKILHMIKKK</sequence>
<feature type="transmembrane region" description="Helical" evidence="1">
    <location>
        <begin position="180"/>
        <end position="202"/>
    </location>
</feature>
<dbReference type="InterPro" id="IPR025403">
    <property type="entry name" value="TgpA-like_C"/>
</dbReference>
<dbReference type="EMBL" id="JAJEQF010000050">
    <property type="protein sequence ID" value="MCC2168893.1"/>
    <property type="molecule type" value="Genomic_DNA"/>
</dbReference>
<evidence type="ECO:0000259" key="2">
    <source>
        <dbReference type="Pfam" id="PF13559"/>
    </source>
</evidence>
<protein>
    <submittedName>
        <fullName evidence="3">DUF4129 domain-containing protein</fullName>
    </submittedName>
</protein>
<organism evidence="3 4">
    <name type="scientific">Gallintestinimicrobium propionicum</name>
    <dbReference type="NCBI Taxonomy" id="2981770"/>
    <lineage>
        <taxon>Bacteria</taxon>
        <taxon>Bacillati</taxon>
        <taxon>Bacillota</taxon>
        <taxon>Clostridia</taxon>
        <taxon>Lachnospirales</taxon>
        <taxon>Lachnospiraceae</taxon>
        <taxon>Gallintestinimicrobium</taxon>
    </lineage>
</organism>
<keyword evidence="1" id="KW-0812">Transmembrane</keyword>
<reference evidence="3 4" key="1">
    <citation type="submission" date="2021-10" db="EMBL/GenBank/DDBJ databases">
        <title>Anaerobic single-cell dispensing facilitates the cultivation of human gut bacteria.</title>
        <authorList>
            <person name="Afrizal A."/>
        </authorList>
    </citation>
    <scope>NUCLEOTIDE SEQUENCE [LARGE SCALE GENOMIC DNA]</scope>
    <source>
        <strain evidence="3 4">CLA-AA-H244</strain>
    </source>
</reference>